<accession>A0A5J4ZAA1</accession>
<keyword evidence="1" id="KW-0793">Thylakoid</keyword>
<comment type="caution">
    <text evidence="2">The sequence shown here is derived from an EMBL/GenBank/DDBJ whole genome shotgun (WGS) entry which is preliminary data.</text>
</comment>
<dbReference type="SUPFAM" id="SSF101112">
    <property type="entry name" value="Oxygen-evolving enhancer protein 3"/>
    <property type="match status" value="1"/>
</dbReference>
<protein>
    <submittedName>
        <fullName evidence="2">Uncharacterized protein</fullName>
    </submittedName>
</protein>
<dbReference type="AlphaFoldDB" id="A0A5J4ZAA1"/>
<proteinExistence type="predicted"/>
<gene>
    <name evidence="2" type="ORF">FVE85_7593</name>
</gene>
<name>A0A5J4ZAA1_PORPP</name>
<evidence type="ECO:0000313" key="3">
    <source>
        <dbReference type="Proteomes" id="UP000324585"/>
    </source>
</evidence>
<dbReference type="Gene3D" id="1.20.120.290">
    <property type="entry name" value="Oxygen-evolving enhancer protein 3 (PsbQ), four-helix up-down bundle"/>
    <property type="match status" value="1"/>
</dbReference>
<evidence type="ECO:0000256" key="1">
    <source>
        <dbReference type="ARBA" id="ARBA00023078"/>
    </source>
</evidence>
<sequence length="193" mass="21469">MIAFLVTAAHSRAAKHTPVHMCTSSKASPDAMNRRACLTLGWHTVAGLVFGASMAPFANSAFEPAYAAETGYLPKGAQTFQNIVGAQRQWDQLAQLVSSKGKGLSEEDWDSLRTYLRQAYKIGNDMETYTSTVANKDELRKLASSFRKQVKEMDVPGKNKDADEFYKQNRQVAELFNAFFAMLARESDMPDEL</sequence>
<dbReference type="Proteomes" id="UP000324585">
    <property type="component" value="Unassembled WGS sequence"/>
</dbReference>
<dbReference type="EMBL" id="VRMN01000001">
    <property type="protein sequence ID" value="KAA8500008.1"/>
    <property type="molecule type" value="Genomic_DNA"/>
</dbReference>
<dbReference type="InterPro" id="IPR023222">
    <property type="entry name" value="PsbQ-like_dom_sf"/>
</dbReference>
<evidence type="ECO:0000313" key="2">
    <source>
        <dbReference type="EMBL" id="KAA8500008.1"/>
    </source>
</evidence>
<organism evidence="2 3">
    <name type="scientific">Porphyridium purpureum</name>
    <name type="common">Red alga</name>
    <name type="synonym">Porphyridium cruentum</name>
    <dbReference type="NCBI Taxonomy" id="35688"/>
    <lineage>
        <taxon>Eukaryota</taxon>
        <taxon>Rhodophyta</taxon>
        <taxon>Bangiophyceae</taxon>
        <taxon>Porphyridiales</taxon>
        <taxon>Porphyridiaceae</taxon>
        <taxon>Porphyridium</taxon>
    </lineage>
</organism>
<keyword evidence="3" id="KW-1185">Reference proteome</keyword>
<reference evidence="3" key="1">
    <citation type="journal article" date="2019" name="Nat. Commun.">
        <title>Expansion of phycobilisome linker gene families in mesophilic red algae.</title>
        <authorList>
            <person name="Lee J."/>
            <person name="Kim D."/>
            <person name="Bhattacharya D."/>
            <person name="Yoon H.S."/>
        </authorList>
    </citation>
    <scope>NUCLEOTIDE SEQUENCE [LARGE SCALE GENOMIC DNA]</scope>
    <source>
        <strain evidence="3">CCMP 1328</strain>
    </source>
</reference>